<evidence type="ECO:0000313" key="2">
    <source>
        <dbReference type="EMBL" id="GFN88155.1"/>
    </source>
</evidence>
<organism evidence="2 3">
    <name type="scientific">Plakobranchus ocellatus</name>
    <dbReference type="NCBI Taxonomy" id="259542"/>
    <lineage>
        <taxon>Eukaryota</taxon>
        <taxon>Metazoa</taxon>
        <taxon>Spiralia</taxon>
        <taxon>Lophotrochozoa</taxon>
        <taxon>Mollusca</taxon>
        <taxon>Gastropoda</taxon>
        <taxon>Heterobranchia</taxon>
        <taxon>Euthyneura</taxon>
        <taxon>Panpulmonata</taxon>
        <taxon>Sacoglossa</taxon>
        <taxon>Placobranchoidea</taxon>
        <taxon>Plakobranchidae</taxon>
        <taxon>Plakobranchus</taxon>
    </lineage>
</organism>
<protein>
    <submittedName>
        <fullName evidence="2">Uncharacterized protein</fullName>
    </submittedName>
</protein>
<dbReference type="Proteomes" id="UP000735302">
    <property type="component" value="Unassembled WGS sequence"/>
</dbReference>
<sequence length="118" mass="12937">MPAARAPGCRVSSVHKPSCVTRVPHSWSKRVAITIYWLGQQAASQPHVYQGPQLDLTAFSALVNRKHHDLVHRSDWEAAGAAVTSQQRHNYGYGGGSNSSNSRHTRDSSLDGYEKGEL</sequence>
<dbReference type="AlphaFoldDB" id="A0AAV3YXC6"/>
<evidence type="ECO:0000313" key="3">
    <source>
        <dbReference type="Proteomes" id="UP000735302"/>
    </source>
</evidence>
<name>A0AAV3YXC6_9GAST</name>
<gene>
    <name evidence="2" type="ORF">PoB_001466100</name>
</gene>
<feature type="compositionally biased region" description="Basic and acidic residues" evidence="1">
    <location>
        <begin position="104"/>
        <end position="118"/>
    </location>
</feature>
<reference evidence="2 3" key="1">
    <citation type="journal article" date="2021" name="Elife">
        <title>Chloroplast acquisition without the gene transfer in kleptoplastic sea slugs, Plakobranchus ocellatus.</title>
        <authorList>
            <person name="Maeda T."/>
            <person name="Takahashi S."/>
            <person name="Yoshida T."/>
            <person name="Shimamura S."/>
            <person name="Takaki Y."/>
            <person name="Nagai Y."/>
            <person name="Toyoda A."/>
            <person name="Suzuki Y."/>
            <person name="Arimoto A."/>
            <person name="Ishii H."/>
            <person name="Satoh N."/>
            <person name="Nishiyama T."/>
            <person name="Hasebe M."/>
            <person name="Maruyama T."/>
            <person name="Minagawa J."/>
            <person name="Obokata J."/>
            <person name="Shigenobu S."/>
        </authorList>
    </citation>
    <scope>NUCLEOTIDE SEQUENCE [LARGE SCALE GENOMIC DNA]</scope>
</reference>
<comment type="caution">
    <text evidence="2">The sequence shown here is derived from an EMBL/GenBank/DDBJ whole genome shotgun (WGS) entry which is preliminary data.</text>
</comment>
<keyword evidence="3" id="KW-1185">Reference proteome</keyword>
<proteinExistence type="predicted"/>
<dbReference type="EMBL" id="BLXT01001839">
    <property type="protein sequence ID" value="GFN88155.1"/>
    <property type="molecule type" value="Genomic_DNA"/>
</dbReference>
<evidence type="ECO:0000256" key="1">
    <source>
        <dbReference type="SAM" id="MobiDB-lite"/>
    </source>
</evidence>
<feature type="region of interest" description="Disordered" evidence="1">
    <location>
        <begin position="81"/>
        <end position="118"/>
    </location>
</feature>
<accession>A0AAV3YXC6</accession>